<keyword evidence="8" id="KW-1185">Reference proteome</keyword>
<keyword evidence="3 7" id="KW-0223">Dioxygenase</keyword>
<dbReference type="Pfam" id="PF02668">
    <property type="entry name" value="TauD"/>
    <property type="match status" value="1"/>
</dbReference>
<keyword evidence="5" id="KW-0408">Iron</keyword>
<accession>A0ABS7JYW1</accession>
<dbReference type="EMBL" id="JAIGNU010000004">
    <property type="protein sequence ID" value="MBX7502768.1"/>
    <property type="molecule type" value="Genomic_DNA"/>
</dbReference>
<dbReference type="Gene3D" id="3.60.130.10">
    <property type="entry name" value="Clavaminate synthase-like"/>
    <property type="match status" value="1"/>
</dbReference>
<dbReference type="InterPro" id="IPR051323">
    <property type="entry name" value="AtsK-like"/>
</dbReference>
<dbReference type="PANTHER" id="PTHR30468">
    <property type="entry name" value="ALPHA-KETOGLUTARATE-DEPENDENT SULFONATE DIOXYGENASE"/>
    <property type="match status" value="1"/>
</dbReference>
<reference evidence="7 8" key="1">
    <citation type="submission" date="2021-08" db="EMBL/GenBank/DDBJ databases">
        <title>Comparative Genomics Analysis of the Genus Qipengyuania Reveals Extensive Genetic Diversity and Metabolic Versatility, Including the Description of Fifteen Novel Species.</title>
        <authorList>
            <person name="Liu Y."/>
        </authorList>
    </citation>
    <scope>NUCLEOTIDE SEQUENCE [LARGE SCALE GENOMIC DNA]</scope>
    <source>
        <strain evidence="7 8">YG27</strain>
    </source>
</reference>
<dbReference type="RefSeq" id="WP_221603953.1">
    <property type="nucleotide sequence ID" value="NZ_JAIGNU010000004.1"/>
</dbReference>
<dbReference type="InterPro" id="IPR003819">
    <property type="entry name" value="TauD/TfdA-like"/>
</dbReference>
<gene>
    <name evidence="7" type="ORF">K3181_15105</name>
</gene>
<evidence type="ECO:0000313" key="8">
    <source>
        <dbReference type="Proteomes" id="UP000782554"/>
    </source>
</evidence>
<sequence>MSLTVEPSGRACGARVTGLDLSKPVSPDLAREIRAIWLEHKVLAFPDQHLDDDALEAFTLAMGGFGEDPFFAPIEGRDHIAAILREADEDTPLFAENWHSDWSFLDQPPAGTCLMAIDIPPTGGDTLFADQAAAFAALPEERKAYLRSLTAIHSAKLAYAPEGTYGARDTGRTMAIRPDESARATQMHPLVQRHPETGVECLYSTIGYIVGIEGMEQAAAIALLAELSQWQAREEFVYRHRWEPGMLVMWDNRSVLHKATGGYEGHRRELHRTTIAAWRG</sequence>
<comment type="caution">
    <text evidence="7">The sequence shown here is derived from an EMBL/GenBank/DDBJ whole genome shotgun (WGS) entry which is preliminary data.</text>
</comment>
<evidence type="ECO:0000259" key="6">
    <source>
        <dbReference type="Pfam" id="PF02668"/>
    </source>
</evidence>
<evidence type="ECO:0000256" key="5">
    <source>
        <dbReference type="ARBA" id="ARBA00023004"/>
    </source>
</evidence>
<protein>
    <submittedName>
        <fullName evidence="7">TauD/TfdA family dioxygenase</fullName>
    </submittedName>
</protein>
<dbReference type="PANTHER" id="PTHR30468:SF1">
    <property type="entry name" value="ALPHA-KETOGLUTARATE-DEPENDENT SULFONATE DIOXYGENASE"/>
    <property type="match status" value="1"/>
</dbReference>
<keyword evidence="4" id="KW-0560">Oxidoreductase</keyword>
<dbReference type="Proteomes" id="UP000782554">
    <property type="component" value="Unassembled WGS sequence"/>
</dbReference>
<dbReference type="GO" id="GO:0051213">
    <property type="term" value="F:dioxygenase activity"/>
    <property type="evidence" value="ECO:0007669"/>
    <property type="project" value="UniProtKB-KW"/>
</dbReference>
<dbReference type="InterPro" id="IPR042098">
    <property type="entry name" value="TauD-like_sf"/>
</dbReference>
<evidence type="ECO:0000256" key="3">
    <source>
        <dbReference type="ARBA" id="ARBA00022964"/>
    </source>
</evidence>
<keyword evidence="2" id="KW-0479">Metal-binding</keyword>
<evidence type="ECO:0000256" key="2">
    <source>
        <dbReference type="ARBA" id="ARBA00022723"/>
    </source>
</evidence>
<name>A0ABS7JYW1_9SPHN</name>
<evidence type="ECO:0000313" key="7">
    <source>
        <dbReference type="EMBL" id="MBX7502768.1"/>
    </source>
</evidence>
<proteinExistence type="inferred from homology"/>
<feature type="domain" description="TauD/TfdA-like" evidence="6">
    <location>
        <begin position="5"/>
        <end position="274"/>
    </location>
</feature>
<comment type="similarity">
    <text evidence="1">Belongs to the TfdA dioxygenase family.</text>
</comment>
<dbReference type="SUPFAM" id="SSF51197">
    <property type="entry name" value="Clavaminate synthase-like"/>
    <property type="match status" value="1"/>
</dbReference>
<evidence type="ECO:0000256" key="4">
    <source>
        <dbReference type="ARBA" id="ARBA00023002"/>
    </source>
</evidence>
<evidence type="ECO:0000256" key="1">
    <source>
        <dbReference type="ARBA" id="ARBA00005896"/>
    </source>
</evidence>
<organism evidence="7 8">
    <name type="scientific">Qipengyuania mesophila</name>
    <dbReference type="NCBI Taxonomy" id="2867246"/>
    <lineage>
        <taxon>Bacteria</taxon>
        <taxon>Pseudomonadati</taxon>
        <taxon>Pseudomonadota</taxon>
        <taxon>Alphaproteobacteria</taxon>
        <taxon>Sphingomonadales</taxon>
        <taxon>Erythrobacteraceae</taxon>
        <taxon>Qipengyuania</taxon>
    </lineage>
</organism>